<dbReference type="Proteomes" id="UP000677228">
    <property type="component" value="Unassembled WGS sequence"/>
</dbReference>
<evidence type="ECO:0000313" key="4">
    <source>
        <dbReference type="EMBL" id="CAF4221036.1"/>
    </source>
</evidence>
<keyword evidence="5" id="KW-1185">Reference proteome</keyword>
<protein>
    <submittedName>
        <fullName evidence="1">Uncharacterized protein</fullName>
    </submittedName>
</protein>
<gene>
    <name evidence="1" type="ORF">GPM918_LOCUS29479</name>
    <name evidence="2" type="ORF">OVA965_LOCUS33662</name>
    <name evidence="3" type="ORF">SRO942_LOCUS30057</name>
    <name evidence="4" type="ORF">TMI583_LOCUS34553</name>
</gene>
<dbReference type="EMBL" id="CAJOBC010047719">
    <property type="protein sequence ID" value="CAF4167033.1"/>
    <property type="molecule type" value="Genomic_DNA"/>
</dbReference>
<reference evidence="1" key="1">
    <citation type="submission" date="2021-02" db="EMBL/GenBank/DDBJ databases">
        <authorList>
            <person name="Nowell W R."/>
        </authorList>
    </citation>
    <scope>NUCLEOTIDE SEQUENCE</scope>
</reference>
<evidence type="ECO:0000313" key="1">
    <source>
        <dbReference type="EMBL" id="CAF1321167.1"/>
    </source>
</evidence>
<dbReference type="EMBL" id="CAJOBA010049190">
    <property type="protein sequence ID" value="CAF4221036.1"/>
    <property type="molecule type" value="Genomic_DNA"/>
</dbReference>
<dbReference type="EMBL" id="CAJNOK010027438">
    <property type="protein sequence ID" value="CAF1420140.1"/>
    <property type="molecule type" value="Genomic_DNA"/>
</dbReference>
<comment type="caution">
    <text evidence="1">The sequence shown here is derived from an EMBL/GenBank/DDBJ whole genome shotgun (WGS) entry which is preliminary data.</text>
</comment>
<evidence type="ECO:0000313" key="2">
    <source>
        <dbReference type="EMBL" id="CAF1420140.1"/>
    </source>
</evidence>
<sequence>MEAHGVEDQIVTDFYIAIQKLVTCMVKKNEYSIGIDYLLKGLSLIDEYLRNNNNDDNQHQYQQEKYDLCYAVRYYYTVLNDEHTSIIYYLKAIEIDMNYPIQVEQSLTTVNM</sequence>
<evidence type="ECO:0000313" key="3">
    <source>
        <dbReference type="EMBL" id="CAF4167033.1"/>
    </source>
</evidence>
<evidence type="ECO:0000313" key="5">
    <source>
        <dbReference type="Proteomes" id="UP000663829"/>
    </source>
</evidence>
<dbReference type="AlphaFoldDB" id="A0A815EYR5"/>
<accession>A0A815EYR5</accession>
<proteinExistence type="predicted"/>
<dbReference type="Proteomes" id="UP000681722">
    <property type="component" value="Unassembled WGS sequence"/>
</dbReference>
<dbReference type="EMBL" id="CAJNOQ010013412">
    <property type="protein sequence ID" value="CAF1321167.1"/>
    <property type="molecule type" value="Genomic_DNA"/>
</dbReference>
<name>A0A815EYR5_9BILA</name>
<dbReference type="Proteomes" id="UP000682733">
    <property type="component" value="Unassembled WGS sequence"/>
</dbReference>
<organism evidence="1 5">
    <name type="scientific">Didymodactylos carnosus</name>
    <dbReference type="NCBI Taxonomy" id="1234261"/>
    <lineage>
        <taxon>Eukaryota</taxon>
        <taxon>Metazoa</taxon>
        <taxon>Spiralia</taxon>
        <taxon>Gnathifera</taxon>
        <taxon>Rotifera</taxon>
        <taxon>Eurotatoria</taxon>
        <taxon>Bdelloidea</taxon>
        <taxon>Philodinida</taxon>
        <taxon>Philodinidae</taxon>
        <taxon>Didymodactylos</taxon>
    </lineage>
</organism>
<dbReference type="Proteomes" id="UP000663829">
    <property type="component" value="Unassembled WGS sequence"/>
</dbReference>